<comment type="similarity">
    <text evidence="2">Belongs to the thioredoxin family. DsbC subfamily.</text>
</comment>
<evidence type="ECO:0000256" key="6">
    <source>
        <dbReference type="ARBA" id="ARBA00023284"/>
    </source>
</evidence>
<organism evidence="8">
    <name type="scientific">mine drainage metagenome</name>
    <dbReference type="NCBI Taxonomy" id="410659"/>
    <lineage>
        <taxon>unclassified sequences</taxon>
        <taxon>metagenomes</taxon>
        <taxon>ecological metagenomes</taxon>
    </lineage>
</organism>
<proteinExistence type="inferred from homology"/>
<evidence type="ECO:0000259" key="7">
    <source>
        <dbReference type="PROSITE" id="PS51352"/>
    </source>
</evidence>
<protein>
    <submittedName>
        <fullName evidence="8">Putative thiol:disulfide interchange protein DsbC</fullName>
    </submittedName>
</protein>
<dbReference type="PROSITE" id="PS51352">
    <property type="entry name" value="THIOREDOXIN_2"/>
    <property type="match status" value="1"/>
</dbReference>
<name>A0A1J5SLR9_9ZZZZ</name>
<dbReference type="InterPro" id="IPR013766">
    <property type="entry name" value="Thioredoxin_domain"/>
</dbReference>
<dbReference type="InterPro" id="IPR033954">
    <property type="entry name" value="DiS-bond_Isoase_DsbC/G"/>
</dbReference>
<gene>
    <name evidence="8" type="primary">dsbC_2</name>
    <name evidence="8" type="ORF">GALL_88850</name>
</gene>
<dbReference type="PANTHER" id="PTHR35272:SF3">
    <property type="entry name" value="THIOL:DISULFIDE INTERCHANGE PROTEIN DSBC"/>
    <property type="match status" value="1"/>
</dbReference>
<evidence type="ECO:0000256" key="5">
    <source>
        <dbReference type="ARBA" id="ARBA00023157"/>
    </source>
</evidence>
<dbReference type="Gene3D" id="3.10.450.70">
    <property type="entry name" value="Disulphide bond isomerase, DsbC/G, N-terminal"/>
    <property type="match status" value="1"/>
</dbReference>
<reference evidence="8" key="1">
    <citation type="submission" date="2016-10" db="EMBL/GenBank/DDBJ databases">
        <title>Sequence of Gallionella enrichment culture.</title>
        <authorList>
            <person name="Poehlein A."/>
            <person name="Muehling M."/>
            <person name="Daniel R."/>
        </authorList>
    </citation>
    <scope>NUCLEOTIDE SEQUENCE</scope>
</reference>
<dbReference type="PANTHER" id="PTHR35272">
    <property type="entry name" value="THIOL:DISULFIDE INTERCHANGE PROTEIN DSBC-RELATED"/>
    <property type="match status" value="1"/>
</dbReference>
<dbReference type="GO" id="GO:0042597">
    <property type="term" value="C:periplasmic space"/>
    <property type="evidence" value="ECO:0007669"/>
    <property type="project" value="UniProtKB-SubCell"/>
</dbReference>
<dbReference type="SUPFAM" id="SSF52833">
    <property type="entry name" value="Thioredoxin-like"/>
    <property type="match status" value="1"/>
</dbReference>
<dbReference type="CDD" id="cd03020">
    <property type="entry name" value="DsbA_DsbC_DsbG"/>
    <property type="match status" value="1"/>
</dbReference>
<dbReference type="InterPro" id="IPR009094">
    <property type="entry name" value="DiS-bond_isomerase_DsbC/G_N_sf"/>
</dbReference>
<dbReference type="InterPro" id="IPR036249">
    <property type="entry name" value="Thioredoxin-like_sf"/>
</dbReference>
<dbReference type="Gene3D" id="3.40.30.10">
    <property type="entry name" value="Glutaredoxin"/>
    <property type="match status" value="1"/>
</dbReference>
<evidence type="ECO:0000256" key="4">
    <source>
        <dbReference type="ARBA" id="ARBA00022764"/>
    </source>
</evidence>
<dbReference type="InterPro" id="IPR012336">
    <property type="entry name" value="Thioredoxin-like_fold"/>
</dbReference>
<keyword evidence="6" id="KW-0676">Redox-active center</keyword>
<evidence type="ECO:0000313" key="8">
    <source>
        <dbReference type="EMBL" id="OIR08891.1"/>
    </source>
</evidence>
<keyword evidence="3" id="KW-0732">Signal</keyword>
<keyword evidence="5" id="KW-1015">Disulfide bond</keyword>
<evidence type="ECO:0000256" key="2">
    <source>
        <dbReference type="ARBA" id="ARBA00009813"/>
    </source>
</evidence>
<sequence>MFKTLALLLLSISLAHAAETDKTAAAIKDTLQKNYEQLIGPVNQVNKSPISGLYEVITGDHIFYTDKTAQYLIDGSMFDLKARRNLTEARARVLFAVDFSKLPPELAVKRVKGNGSRKMAYFADPNCGYCKKLEHELQSVNDVTLYLFLYPIFDGSAEKVQNIWCSADRAKSWEDLMLNGVQPPTVAKCDTPTDKVMALGRHLKVNGTPALIFANGVVNPGYLPAAELEKALDSNSK</sequence>
<feature type="domain" description="Thioredoxin" evidence="7">
    <location>
        <begin position="97"/>
        <end position="237"/>
    </location>
</feature>
<dbReference type="EMBL" id="MLJW01000029">
    <property type="protein sequence ID" value="OIR08891.1"/>
    <property type="molecule type" value="Genomic_DNA"/>
</dbReference>
<dbReference type="SUPFAM" id="SSF54423">
    <property type="entry name" value="DsbC/DsbG N-terminal domain-like"/>
    <property type="match status" value="1"/>
</dbReference>
<dbReference type="Pfam" id="PF10411">
    <property type="entry name" value="DsbC_N"/>
    <property type="match status" value="1"/>
</dbReference>
<dbReference type="InterPro" id="IPR051470">
    <property type="entry name" value="Thiol:disulfide_interchange"/>
</dbReference>
<evidence type="ECO:0000256" key="3">
    <source>
        <dbReference type="ARBA" id="ARBA00022729"/>
    </source>
</evidence>
<dbReference type="InterPro" id="IPR018950">
    <property type="entry name" value="DiS-bond_isomerase_DsbC/G_N"/>
</dbReference>
<accession>A0A1J5SLR9</accession>
<comment type="subcellular location">
    <subcellularLocation>
        <location evidence="1">Periplasm</location>
    </subcellularLocation>
</comment>
<dbReference type="Pfam" id="PF13098">
    <property type="entry name" value="Thioredoxin_2"/>
    <property type="match status" value="1"/>
</dbReference>
<keyword evidence="4" id="KW-0574">Periplasm</keyword>
<comment type="caution">
    <text evidence="8">The sequence shown here is derived from an EMBL/GenBank/DDBJ whole genome shotgun (WGS) entry which is preliminary data.</text>
</comment>
<dbReference type="AlphaFoldDB" id="A0A1J5SLR9"/>
<evidence type="ECO:0000256" key="1">
    <source>
        <dbReference type="ARBA" id="ARBA00004418"/>
    </source>
</evidence>